<dbReference type="GO" id="GO:0030170">
    <property type="term" value="F:pyridoxal phosphate binding"/>
    <property type="evidence" value="ECO:0007669"/>
    <property type="project" value="InterPro"/>
</dbReference>
<dbReference type="InParanoid" id="K9J7N4"/>
<dbReference type="SUPFAM" id="SSF50800">
    <property type="entry name" value="PK beta-barrel domain-like"/>
    <property type="match status" value="1"/>
</dbReference>
<feature type="domain" description="MOSC" evidence="2">
    <location>
        <begin position="159"/>
        <end position="334"/>
    </location>
</feature>
<dbReference type="InterPro" id="IPR005302">
    <property type="entry name" value="MoCF_Sase_C"/>
</dbReference>
<dbReference type="InterPro" id="IPR005303">
    <property type="entry name" value="MOCOS_middle"/>
</dbReference>
<organism evidence="3">
    <name type="scientific">Xenopus tropicalis</name>
    <name type="common">Western clawed frog</name>
    <name type="synonym">Silurana tropicalis</name>
    <dbReference type="NCBI Taxonomy" id="8364"/>
    <lineage>
        <taxon>Eukaryota</taxon>
        <taxon>Metazoa</taxon>
        <taxon>Chordata</taxon>
        <taxon>Craniata</taxon>
        <taxon>Vertebrata</taxon>
        <taxon>Euteleostomi</taxon>
        <taxon>Amphibia</taxon>
        <taxon>Batrachia</taxon>
        <taxon>Anura</taxon>
        <taxon>Pipoidea</taxon>
        <taxon>Pipidae</taxon>
        <taxon>Xenopodinae</taxon>
        <taxon>Xenopus</taxon>
        <taxon>Silurana</taxon>
    </lineage>
</organism>
<reference evidence="3" key="1">
    <citation type="journal article" date="2010" name="Science">
        <title>The genome of the Western clawed frog Xenopus tropicalis.</title>
        <authorList>
            <person name="Hellsten U."/>
            <person name="Harland R.M."/>
            <person name="Gilchrist M.J."/>
            <person name="Hendrix D."/>
            <person name="Jurka J."/>
            <person name="Kapitonov V."/>
            <person name="Ovcharenko I."/>
            <person name="Putnam N.H."/>
            <person name="Shu S."/>
            <person name="Taher L."/>
            <person name="Blitz I.L."/>
            <person name="Blumberg B."/>
            <person name="Dichmann D.S."/>
            <person name="Dubchak I."/>
            <person name="Amaya E."/>
            <person name="Detter J.C."/>
            <person name="Fletcher R."/>
            <person name="Gerhard D.S."/>
            <person name="Goodstein D."/>
            <person name="Graves T."/>
            <person name="Grigoriev I.V."/>
            <person name="Grimwood J."/>
            <person name="Kawashima T."/>
            <person name="Lindquist E."/>
            <person name="Lucas S.M."/>
            <person name="Mead P.E."/>
            <person name="Mitros T."/>
            <person name="Ogino H."/>
            <person name="Ohta Y."/>
            <person name="Poliakov A.V."/>
            <person name="Pollet N."/>
            <person name="Robert J."/>
            <person name="Salamov A."/>
            <person name="Sater A.K."/>
            <person name="Schmutz J."/>
            <person name="Terry A."/>
            <person name="Vize P.D."/>
            <person name="Warren W.C."/>
            <person name="Wells D."/>
            <person name="Wills A."/>
            <person name="Wilson R.K."/>
            <person name="Zimmerman L.B."/>
            <person name="Zorn A.M."/>
            <person name="Grainger R."/>
            <person name="Grammer T."/>
            <person name="Khokha M.K."/>
            <person name="Richardson P.M."/>
            <person name="Rokhsar D.S."/>
        </authorList>
    </citation>
    <scope>NUCLEOTIDE SEQUENCE [LARGE SCALE GENOMIC DNA]</scope>
    <source>
        <strain evidence="3">Nigerian</strain>
    </source>
</reference>
<evidence type="ECO:0000259" key="2">
    <source>
        <dbReference type="PROSITE" id="PS51340"/>
    </source>
</evidence>
<dbReference type="InterPro" id="IPR011037">
    <property type="entry name" value="Pyrv_Knase-like_insert_dom_sf"/>
</dbReference>
<dbReference type="eggNOG" id="KOG2362">
    <property type="taxonomic scope" value="Eukaryota"/>
</dbReference>
<sequence>MFTMEAIVRHRMLLMSVAGAGAAIGFTWLVLSLRKKKRKLRKVGEVTQLIVYPIKSCKGVPLPEAECSVHGLRNGLLRDRHWAVSNEEKTVVSARHEPRLVLINSSSDQGFLTLSAPEMEDLKVPLTHPSTNEVVTSRVLGHLVQGRDCGDEASHWITAALRSRHVYRLLQFEDRMKHRNPKDEYVLYTENDKVAYPELSPLHVLSEAAVEDLNSRLEEKVTFRNFRPNILISGCGAYEEDSWEEIQIGRDVTLKRVMPSIRCLFTTVDPDTGIPHAKNEPLKTLRRCLGSGHTLLCPSSTPVTESFFCPRKLLPPVPDRIKEAVQVQPPVWPVLPSNKERRP</sequence>
<dbReference type="Pfam" id="PF03473">
    <property type="entry name" value="MOSC"/>
    <property type="match status" value="1"/>
</dbReference>
<keyword evidence="1" id="KW-0472">Membrane</keyword>
<dbReference type="PANTHER" id="PTHR14237:SF92">
    <property type="entry name" value="MITOCHONDRIAL AMIDOXIME-REDUCING COMPONENT 1"/>
    <property type="match status" value="1"/>
</dbReference>
<reference evidence="3" key="2">
    <citation type="submission" date="2012-12" db="UniProtKB">
        <authorList>
            <consortium name="Ensembl"/>
        </authorList>
    </citation>
    <scope>IDENTIFICATION</scope>
</reference>
<evidence type="ECO:0000313" key="3">
    <source>
        <dbReference type="Ensembl" id="ENSXETP00000005941"/>
    </source>
</evidence>
<dbReference type="GO" id="GO:0030151">
    <property type="term" value="F:molybdenum ion binding"/>
    <property type="evidence" value="ECO:0007669"/>
    <property type="project" value="InterPro"/>
</dbReference>
<dbReference type="PROSITE" id="PS51340">
    <property type="entry name" value="MOSC"/>
    <property type="match status" value="1"/>
</dbReference>
<dbReference type="GO" id="GO:0003824">
    <property type="term" value="F:catalytic activity"/>
    <property type="evidence" value="ECO:0007669"/>
    <property type="project" value="InterPro"/>
</dbReference>
<dbReference type="Ensembl" id="ENSXETT00000005941">
    <property type="protein sequence ID" value="ENSXETP00000005941"/>
    <property type="gene ID" value="ENSXETG00000002733"/>
</dbReference>
<dbReference type="SUPFAM" id="SSF141673">
    <property type="entry name" value="MOSC N-terminal domain-like"/>
    <property type="match status" value="1"/>
</dbReference>
<evidence type="ECO:0000256" key="1">
    <source>
        <dbReference type="SAM" id="Phobius"/>
    </source>
</evidence>
<keyword evidence="1" id="KW-1133">Transmembrane helix</keyword>
<protein>
    <submittedName>
        <fullName evidence="3">Mitochondrial amidoxime-reducing component 1</fullName>
    </submittedName>
</protein>
<dbReference type="HOGENOM" id="CLU_028286_6_1_1"/>
<feature type="transmembrane region" description="Helical" evidence="1">
    <location>
        <begin position="12"/>
        <end position="31"/>
    </location>
</feature>
<dbReference type="GeneTree" id="ENSGT00940000165578"/>
<dbReference type="Bgee" id="ENSXETG00000002733">
    <property type="expression patterns" value="Expressed in mesonephros and 3 other cell types or tissues"/>
</dbReference>
<dbReference type="Pfam" id="PF03476">
    <property type="entry name" value="MOSC_N"/>
    <property type="match status" value="1"/>
</dbReference>
<proteinExistence type="predicted"/>
<name>K9J7N4_XENTR</name>
<accession>K9J7N4</accession>
<gene>
    <name evidence="3" type="primary">LOC100488668</name>
</gene>
<dbReference type="AlphaFoldDB" id="K9J7N4"/>
<keyword evidence="1" id="KW-0812">Transmembrane</keyword>
<dbReference type="PANTHER" id="PTHR14237">
    <property type="entry name" value="MOLYBDOPTERIN COFACTOR SULFURASE MOSC"/>
    <property type="match status" value="1"/>
</dbReference>